<evidence type="ECO:0000313" key="8">
    <source>
        <dbReference type="Proteomes" id="UP000000600"/>
    </source>
</evidence>
<dbReference type="GeneID" id="5021847"/>
<feature type="domain" description="26S proteasome regulatory subunit RPN11 C-terminal" evidence="6">
    <location>
        <begin position="13"/>
        <end position="91"/>
    </location>
</feature>
<evidence type="ECO:0000256" key="4">
    <source>
        <dbReference type="ARBA" id="ARBA00022833"/>
    </source>
</evidence>
<proteinExistence type="predicted"/>
<dbReference type="InParanoid" id="A0CCZ8"/>
<dbReference type="KEGG" id="ptm:GSPATT00037450001"/>
<evidence type="ECO:0000256" key="5">
    <source>
        <dbReference type="ARBA" id="ARBA00023049"/>
    </source>
</evidence>
<dbReference type="STRING" id="5888.A0CCZ8"/>
<accession>A0CCZ8</accession>
<dbReference type="GO" id="GO:0006508">
    <property type="term" value="P:proteolysis"/>
    <property type="evidence" value="ECO:0007669"/>
    <property type="project" value="UniProtKB-KW"/>
</dbReference>
<dbReference type="HOGENOM" id="CLU_2390746_0_0_1"/>
<dbReference type="AlphaFoldDB" id="A0CCZ8"/>
<keyword evidence="8" id="KW-1185">Reference proteome</keyword>
<keyword evidence="4" id="KW-0862">Zinc</keyword>
<keyword evidence="2" id="KW-0479">Metal-binding</keyword>
<reference evidence="7 8" key="1">
    <citation type="journal article" date="2006" name="Nature">
        <title>Global trends of whole-genome duplications revealed by the ciliate Paramecium tetraurelia.</title>
        <authorList>
            <consortium name="Genoscope"/>
            <person name="Aury J.-M."/>
            <person name="Jaillon O."/>
            <person name="Duret L."/>
            <person name="Noel B."/>
            <person name="Jubin C."/>
            <person name="Porcel B.M."/>
            <person name="Segurens B."/>
            <person name="Daubin V."/>
            <person name="Anthouard V."/>
            <person name="Aiach N."/>
            <person name="Arnaiz O."/>
            <person name="Billaut A."/>
            <person name="Beisson J."/>
            <person name="Blanc I."/>
            <person name="Bouhouche K."/>
            <person name="Camara F."/>
            <person name="Duharcourt S."/>
            <person name="Guigo R."/>
            <person name="Gogendeau D."/>
            <person name="Katinka M."/>
            <person name="Keller A.-M."/>
            <person name="Kissmehl R."/>
            <person name="Klotz C."/>
            <person name="Koll F."/>
            <person name="Le Moue A."/>
            <person name="Lepere C."/>
            <person name="Malinsky S."/>
            <person name="Nowacki M."/>
            <person name="Nowak J.K."/>
            <person name="Plattner H."/>
            <person name="Poulain J."/>
            <person name="Ruiz F."/>
            <person name="Serrano V."/>
            <person name="Zagulski M."/>
            <person name="Dessen P."/>
            <person name="Betermier M."/>
            <person name="Weissenbach J."/>
            <person name="Scarpelli C."/>
            <person name="Schachter V."/>
            <person name="Sperling L."/>
            <person name="Meyer E."/>
            <person name="Cohen J."/>
            <person name="Wincker P."/>
        </authorList>
    </citation>
    <scope>NUCLEOTIDE SEQUENCE [LARGE SCALE GENOMIC DNA]</scope>
    <source>
        <strain evidence="7 8">Stock d4-2</strain>
    </source>
</reference>
<evidence type="ECO:0000259" key="6">
    <source>
        <dbReference type="Pfam" id="PF23594"/>
    </source>
</evidence>
<protein>
    <recommendedName>
        <fullName evidence="6">26S proteasome regulatory subunit RPN11 C-terminal domain-containing protein</fullName>
    </recommendedName>
</protein>
<dbReference type="OrthoDB" id="605656at2759"/>
<organism evidence="7 8">
    <name type="scientific">Paramecium tetraurelia</name>
    <dbReference type="NCBI Taxonomy" id="5888"/>
    <lineage>
        <taxon>Eukaryota</taxon>
        <taxon>Sar</taxon>
        <taxon>Alveolata</taxon>
        <taxon>Ciliophora</taxon>
        <taxon>Intramacronucleata</taxon>
        <taxon>Oligohymenophorea</taxon>
        <taxon>Peniculida</taxon>
        <taxon>Parameciidae</taxon>
        <taxon>Paramecium</taxon>
    </lineage>
</organism>
<evidence type="ECO:0000256" key="3">
    <source>
        <dbReference type="ARBA" id="ARBA00022801"/>
    </source>
</evidence>
<dbReference type="RefSeq" id="XP_001436062.1">
    <property type="nucleotide sequence ID" value="XM_001436025.2"/>
</dbReference>
<keyword evidence="1" id="KW-0645">Protease</keyword>
<gene>
    <name evidence="7" type="ORF">GSPATT00037450001</name>
</gene>
<evidence type="ECO:0000256" key="1">
    <source>
        <dbReference type="ARBA" id="ARBA00022670"/>
    </source>
</evidence>
<dbReference type="Proteomes" id="UP000000600">
    <property type="component" value="Unassembled WGS sequence"/>
</dbReference>
<evidence type="ECO:0000313" key="7">
    <source>
        <dbReference type="EMBL" id="CAK68665.1"/>
    </source>
</evidence>
<dbReference type="GO" id="GO:0046872">
    <property type="term" value="F:metal ion binding"/>
    <property type="evidence" value="ECO:0007669"/>
    <property type="project" value="UniProtKB-KW"/>
</dbReference>
<keyword evidence="5" id="KW-0482">Metalloprotease</keyword>
<dbReference type="EMBL" id="CT868062">
    <property type="protein sequence ID" value="CAK68665.1"/>
    <property type="molecule type" value="Genomic_DNA"/>
</dbReference>
<dbReference type="GO" id="GO:0008237">
    <property type="term" value="F:metallopeptidase activity"/>
    <property type="evidence" value="ECO:0007669"/>
    <property type="project" value="UniProtKB-KW"/>
</dbReference>
<name>A0CCZ8_PARTE</name>
<evidence type="ECO:0000256" key="2">
    <source>
        <dbReference type="ARBA" id="ARBA00022723"/>
    </source>
</evidence>
<dbReference type="InterPro" id="IPR056263">
    <property type="entry name" value="RPN11_C"/>
</dbReference>
<dbReference type="eggNOG" id="KOG1555">
    <property type="taxonomic scope" value="Eukaryota"/>
</dbReference>
<keyword evidence="3" id="KW-0378">Hydrolase</keyword>
<dbReference type="Pfam" id="PF23594">
    <property type="entry name" value="RPN11_C"/>
    <property type="match status" value="1"/>
</dbReference>
<sequence>MLQNLYKNSWAEGLKCNSASENSQKNEFCVESMSKLALEYQKLIEDESKKGEQETKLKNTGKKDPKKHLGLKVDELLDENLNAILGRMMATKAF</sequence>